<evidence type="ECO:0000256" key="2">
    <source>
        <dbReference type="ARBA" id="ARBA00022723"/>
    </source>
</evidence>
<keyword evidence="2" id="KW-0479">Metal-binding</keyword>
<sequence length="297" mass="34591">MSSQQLQNEVFDKLTAIPENRQCFECRSPSFQWASVNNGIFLCLACSGVHRGFGVNVSFIRSIDMDHFTQKQLNLMLQGGNKKLWDFFESYNIPKDSPIDFKYKTKAGIYYRELLKSIVEGEQSPDKPSLEEGLEIISFQNPNFLNDMSQNKGITSQNHQSNNNKNDDTLDQVKSVLTGALTKVTEVGKTVYEKTAEISKNVYQKGNEKLKDEQFQQDVNNFKEKSKETIIKNYKTIKQGFFQVLGFFQNQIDNLDQGKQQNKNKQEQEQEQKEFGQQKEQQKWQLQQEWIQQDYKN</sequence>
<dbReference type="GO" id="GO:0000139">
    <property type="term" value="C:Golgi membrane"/>
    <property type="evidence" value="ECO:0007669"/>
    <property type="project" value="GOC"/>
</dbReference>
<dbReference type="AlphaFoldDB" id="G0R615"/>
<evidence type="ECO:0000313" key="9">
    <source>
        <dbReference type="Proteomes" id="UP000008983"/>
    </source>
</evidence>
<dbReference type="SMART" id="SM00105">
    <property type="entry name" value="ArfGap"/>
    <property type="match status" value="1"/>
</dbReference>
<evidence type="ECO:0000256" key="4">
    <source>
        <dbReference type="ARBA" id="ARBA00022833"/>
    </source>
</evidence>
<dbReference type="InterPro" id="IPR037278">
    <property type="entry name" value="ARFGAP/RecO"/>
</dbReference>
<dbReference type="PANTHER" id="PTHR45686">
    <property type="entry name" value="ADP-RIBOSYLATION FACTOR GTPASE ACTIVATING PROTEIN 3, ISOFORM H-RELATED"/>
    <property type="match status" value="1"/>
</dbReference>
<evidence type="ECO:0000256" key="1">
    <source>
        <dbReference type="ARBA" id="ARBA00022468"/>
    </source>
</evidence>
<protein>
    <recommendedName>
        <fullName evidence="7">Arf-GAP domain-containing protein</fullName>
    </recommendedName>
</protein>
<dbReference type="RefSeq" id="XP_004023965.1">
    <property type="nucleotide sequence ID" value="XM_004023916.1"/>
</dbReference>
<dbReference type="PROSITE" id="PS50115">
    <property type="entry name" value="ARFGAP"/>
    <property type="match status" value="1"/>
</dbReference>
<keyword evidence="1" id="KW-0343">GTPase activation</keyword>
<dbReference type="FunCoup" id="G0R615">
    <property type="interactions" value="18"/>
</dbReference>
<evidence type="ECO:0000256" key="3">
    <source>
        <dbReference type="ARBA" id="ARBA00022771"/>
    </source>
</evidence>
<dbReference type="PANTHER" id="PTHR45686:SF4">
    <property type="entry name" value="ADP-RIBOSYLATION FACTOR GTPASE ACTIVATING PROTEIN 3, ISOFORM H"/>
    <property type="match status" value="1"/>
</dbReference>
<evidence type="ECO:0000313" key="8">
    <source>
        <dbReference type="EMBL" id="EGR27081.1"/>
    </source>
</evidence>
<keyword evidence="9" id="KW-1185">Reference proteome</keyword>
<dbReference type="InterPro" id="IPR001164">
    <property type="entry name" value="ArfGAP_dom"/>
</dbReference>
<feature type="domain" description="Arf-GAP" evidence="7">
    <location>
        <begin position="8"/>
        <end position="90"/>
    </location>
</feature>
<reference evidence="8 9" key="1">
    <citation type="submission" date="2011-07" db="EMBL/GenBank/DDBJ databases">
        <authorList>
            <person name="Coyne R."/>
            <person name="Brami D."/>
            <person name="Johnson J."/>
            <person name="Hostetler J."/>
            <person name="Hannick L."/>
            <person name="Clark T."/>
            <person name="Cassidy-Hanley D."/>
            <person name="Inman J."/>
        </authorList>
    </citation>
    <scope>NUCLEOTIDE SEQUENCE [LARGE SCALE GENOMIC DNA]</scope>
    <source>
        <strain evidence="8 9">G5</strain>
    </source>
</reference>
<gene>
    <name evidence="8" type="ORF">IMG5_201980</name>
</gene>
<evidence type="ECO:0000259" key="7">
    <source>
        <dbReference type="PROSITE" id="PS50115"/>
    </source>
</evidence>
<name>G0R615_ICHMU</name>
<dbReference type="SUPFAM" id="SSF57863">
    <property type="entry name" value="ArfGap/RecO-like zinc finger"/>
    <property type="match status" value="1"/>
</dbReference>
<keyword evidence="3 5" id="KW-0863">Zinc-finger</keyword>
<keyword evidence="4" id="KW-0862">Zinc</keyword>
<dbReference type="Proteomes" id="UP000008983">
    <property type="component" value="Unassembled WGS sequence"/>
</dbReference>
<dbReference type="OMA" id="FHRGMGV"/>
<dbReference type="GeneID" id="14903147"/>
<feature type="compositionally biased region" description="Polar residues" evidence="6">
    <location>
        <begin position="148"/>
        <end position="164"/>
    </location>
</feature>
<dbReference type="Pfam" id="PF01412">
    <property type="entry name" value="ArfGap"/>
    <property type="match status" value="1"/>
</dbReference>
<dbReference type="GO" id="GO:0005096">
    <property type="term" value="F:GTPase activator activity"/>
    <property type="evidence" value="ECO:0007669"/>
    <property type="project" value="UniProtKB-KW"/>
</dbReference>
<dbReference type="PRINTS" id="PR00405">
    <property type="entry name" value="REVINTRACTNG"/>
</dbReference>
<evidence type="ECO:0000256" key="5">
    <source>
        <dbReference type="PROSITE-ProRule" id="PRU00288"/>
    </source>
</evidence>
<accession>G0R615</accession>
<proteinExistence type="predicted"/>
<dbReference type="GO" id="GO:0008270">
    <property type="term" value="F:zinc ion binding"/>
    <property type="evidence" value="ECO:0007669"/>
    <property type="project" value="UniProtKB-KW"/>
</dbReference>
<dbReference type="InParanoid" id="G0R615"/>
<dbReference type="EMBL" id="GL984388">
    <property type="protein sequence ID" value="EGR27081.1"/>
    <property type="molecule type" value="Genomic_DNA"/>
</dbReference>
<dbReference type="STRING" id="857967.G0R615"/>
<evidence type="ECO:0000256" key="6">
    <source>
        <dbReference type="SAM" id="MobiDB-lite"/>
    </source>
</evidence>
<feature type="region of interest" description="Disordered" evidence="6">
    <location>
        <begin position="148"/>
        <end position="169"/>
    </location>
</feature>
<dbReference type="GO" id="GO:0048205">
    <property type="term" value="P:COPI coating of Golgi vesicle"/>
    <property type="evidence" value="ECO:0007669"/>
    <property type="project" value="TreeGrafter"/>
</dbReference>
<dbReference type="InterPro" id="IPR038508">
    <property type="entry name" value="ArfGAP_dom_sf"/>
</dbReference>
<organism evidence="8 9">
    <name type="scientific">Ichthyophthirius multifiliis</name>
    <name type="common">White spot disease agent</name>
    <name type="synonym">Ich</name>
    <dbReference type="NCBI Taxonomy" id="5932"/>
    <lineage>
        <taxon>Eukaryota</taxon>
        <taxon>Sar</taxon>
        <taxon>Alveolata</taxon>
        <taxon>Ciliophora</taxon>
        <taxon>Intramacronucleata</taxon>
        <taxon>Oligohymenophorea</taxon>
        <taxon>Hymenostomatida</taxon>
        <taxon>Ophryoglenina</taxon>
        <taxon>Ichthyophthirius</taxon>
    </lineage>
</organism>
<dbReference type="CDD" id="cd08830">
    <property type="entry name" value="ArfGap_ArfGap1"/>
    <property type="match status" value="1"/>
</dbReference>
<feature type="region of interest" description="Disordered" evidence="6">
    <location>
        <begin position="258"/>
        <end position="280"/>
    </location>
</feature>
<dbReference type="OrthoDB" id="983479at2759"/>
<dbReference type="eggNOG" id="KOG0704">
    <property type="taxonomic scope" value="Eukaryota"/>
</dbReference>
<dbReference type="Gene3D" id="1.10.220.150">
    <property type="entry name" value="Arf GTPase activating protein"/>
    <property type="match status" value="1"/>
</dbReference>
<feature type="compositionally biased region" description="Basic and acidic residues" evidence="6">
    <location>
        <begin position="264"/>
        <end position="280"/>
    </location>
</feature>